<protein>
    <submittedName>
        <fullName evidence="2">Uncharacterized protein</fullName>
    </submittedName>
</protein>
<dbReference type="EMBL" id="NBNE01001631">
    <property type="protein sequence ID" value="OWZ13243.1"/>
    <property type="molecule type" value="Genomic_DNA"/>
</dbReference>
<evidence type="ECO:0000313" key="2">
    <source>
        <dbReference type="EMBL" id="OWZ13243.1"/>
    </source>
</evidence>
<feature type="compositionally biased region" description="Polar residues" evidence="1">
    <location>
        <begin position="16"/>
        <end position="29"/>
    </location>
</feature>
<proteinExistence type="predicted"/>
<dbReference type="Proteomes" id="UP000198211">
    <property type="component" value="Unassembled WGS sequence"/>
</dbReference>
<organism evidence="2 3">
    <name type="scientific">Phytophthora megakarya</name>
    <dbReference type="NCBI Taxonomy" id="4795"/>
    <lineage>
        <taxon>Eukaryota</taxon>
        <taxon>Sar</taxon>
        <taxon>Stramenopiles</taxon>
        <taxon>Oomycota</taxon>
        <taxon>Peronosporomycetes</taxon>
        <taxon>Peronosporales</taxon>
        <taxon>Peronosporaceae</taxon>
        <taxon>Phytophthora</taxon>
    </lineage>
</organism>
<dbReference type="AlphaFoldDB" id="A0A225W677"/>
<reference evidence="3" key="1">
    <citation type="submission" date="2017-03" db="EMBL/GenBank/DDBJ databases">
        <title>Phytopthora megakarya and P. palmivora, two closely related causual agents of cacao black pod achieved similar genome size and gene model numbers by different mechanisms.</title>
        <authorList>
            <person name="Ali S."/>
            <person name="Shao J."/>
            <person name="Larry D.J."/>
            <person name="Kronmiller B."/>
            <person name="Shen D."/>
            <person name="Strem M.D."/>
            <person name="Melnick R.L."/>
            <person name="Guiltinan M.J."/>
            <person name="Tyler B.M."/>
            <person name="Meinhardt L.W."/>
            <person name="Bailey B.A."/>
        </authorList>
    </citation>
    <scope>NUCLEOTIDE SEQUENCE [LARGE SCALE GENOMIC DNA]</scope>
    <source>
        <strain evidence="3">zdho120</strain>
    </source>
</reference>
<feature type="region of interest" description="Disordered" evidence="1">
    <location>
        <begin position="1"/>
        <end position="49"/>
    </location>
</feature>
<gene>
    <name evidence="2" type="ORF">PHMEG_00013469</name>
</gene>
<comment type="caution">
    <text evidence="2">The sequence shown here is derived from an EMBL/GenBank/DDBJ whole genome shotgun (WGS) entry which is preliminary data.</text>
</comment>
<evidence type="ECO:0000256" key="1">
    <source>
        <dbReference type="SAM" id="MobiDB-lite"/>
    </source>
</evidence>
<keyword evidence="3" id="KW-1185">Reference proteome</keyword>
<evidence type="ECO:0000313" key="3">
    <source>
        <dbReference type="Proteomes" id="UP000198211"/>
    </source>
</evidence>
<dbReference type="OrthoDB" id="127726at2759"/>
<sequence>MVSSPVPSVKPRRKGVSNTPMPTSDSSVTGAPRPGIAGRSSRRPSQPKQRVVIATLSTTPGSDLASFTPALVIARNSKKRFSLAGPYLEPGFTRPELASPLLKPLEAPCSVAGITAFWIGLCPCHPFQHLRKKFPDEPCTFEFGEYGEVGKFSAGSRCSHVASVSTQKADLGLVLYERTGVENYLRRLASEINEDHPRYVANLKAWREYNKTRNALADRLRWQMPRKVWEWCVETYHEPRRCPAERLLEPTYLQ</sequence>
<accession>A0A225W677</accession>
<name>A0A225W677_9STRA</name>